<comment type="subcellular location">
    <subcellularLocation>
        <location evidence="1">Peroxisome</location>
    </subcellularLocation>
</comment>
<evidence type="ECO:0000256" key="10">
    <source>
        <dbReference type="ARBA" id="ARBA00023315"/>
    </source>
</evidence>
<keyword evidence="7" id="KW-0007">Acetylation</keyword>
<feature type="active site" description="Proton acceptor" evidence="15">
    <location>
        <position position="389"/>
    </location>
</feature>
<dbReference type="AlphaFoldDB" id="A0A6P4ZZ06"/>
<keyword evidence="8" id="KW-0443">Lipid metabolism</keyword>
<evidence type="ECO:0000313" key="18">
    <source>
        <dbReference type="RefSeq" id="XP_019636197.1"/>
    </source>
</evidence>
<keyword evidence="10" id="KW-0012">Acyltransferase</keyword>
<dbReference type="PROSITE" id="PS00439">
    <property type="entry name" value="ACYLTRANSF_C_1"/>
    <property type="match status" value="1"/>
</dbReference>
<sequence length="672" mass="76507">MSLAKVYNEIKDCVWSWVESVASCVGATEAARLFQLARLFSSSDQELQQSAQLKWIPGRLQEWLLKKAIQVFGERTWKYQDSLPPLPVPPLKSSLEKYLESVKPFVTAEEYKETEAVVRQFEVGIGQSLHQQLLERAKVNRNWLEDWWLDVVYLRSRLPLPLNSNISGSIPTFDHIWPPQDGTLMDRVPLHLWYGLQMWKLLRKEQIPVDKAVRTGQPFCMDQFRKMVSTHRIPGVTMDRIVSHFRTEAEGTAPTHITLLCKGRVFKLEVIDPEGEPLTPPELKRQLDSVRQQCENAPEGPHISTLTAENRTKWAMIREKLMTMDTVNAENLSVIEQSIIVLAFDDAFPKNHEENFYETLAGNAQNRWFDHINTIVAYRSGLLCANYEHSPADAMVHVYSGYFINSQLQRNGPHWKGSVPDRVIPQPEELVFTIDDEIREAVVQAEKTFLKQASDFEVICPSFTDYGKKFIRSFKLHPDSYMQTALQLAYFRLHGKPAPTYETATLRQYYHGRTETVRSCTMEVVSWCQAMLDNTVPAEERKELMMAAFKKHIQLMEEAKNMLGFDRHLFGLQVLAMGAGIPLPAIFSDPAYSKSGGGGNFVLSTSLGGYTPCPGAAAPMVHHGHGIFYNIQPDRITYSVSAWKSCVETSAEEMSGSIQHSLRDMRQLLMSS</sequence>
<evidence type="ECO:0000256" key="15">
    <source>
        <dbReference type="PIRSR" id="PIRSR600542-1"/>
    </source>
</evidence>
<keyword evidence="5" id="KW-0808">Transferase</keyword>
<evidence type="ECO:0000256" key="11">
    <source>
        <dbReference type="ARBA" id="ARBA00048999"/>
    </source>
</evidence>
<dbReference type="Gene3D" id="1.10.275.20">
    <property type="entry name" value="Choline/Carnitine o-acyltransferase"/>
    <property type="match status" value="1"/>
</dbReference>
<dbReference type="KEGG" id="bbel:109478823"/>
<dbReference type="SUPFAM" id="SSF52777">
    <property type="entry name" value="CoA-dependent acyltransferases"/>
    <property type="match status" value="2"/>
</dbReference>
<evidence type="ECO:0000256" key="3">
    <source>
        <dbReference type="ARBA" id="ARBA00005232"/>
    </source>
</evidence>
<accession>A0A6P4ZZ06</accession>
<comment type="catalytic activity">
    <reaction evidence="12">
        <text>octanoyl-CoA + (R)-carnitine = O-octanoyl-(R)-carnitine + CoA</text>
        <dbReference type="Rhea" id="RHEA:17177"/>
        <dbReference type="ChEBI" id="CHEBI:16347"/>
        <dbReference type="ChEBI" id="CHEBI:18102"/>
        <dbReference type="ChEBI" id="CHEBI:57287"/>
        <dbReference type="ChEBI" id="CHEBI:57386"/>
        <dbReference type="EC" id="2.3.1.137"/>
    </reaction>
</comment>
<gene>
    <name evidence="18" type="primary">LOC109478823</name>
</gene>
<dbReference type="InterPro" id="IPR039551">
    <property type="entry name" value="Cho/carn_acyl_trans"/>
</dbReference>
<evidence type="ECO:0000256" key="6">
    <source>
        <dbReference type="ARBA" id="ARBA00022832"/>
    </source>
</evidence>
<dbReference type="GO" id="GO:0005777">
    <property type="term" value="C:peroxisome"/>
    <property type="evidence" value="ECO:0007669"/>
    <property type="project" value="UniProtKB-SubCell"/>
</dbReference>
<protein>
    <recommendedName>
        <fullName evidence="14">Peroxisomal carnitine O-octanoyltransferase</fullName>
        <ecNumber evidence="13">2.3.1.137</ecNumber>
    </recommendedName>
</protein>
<comment type="pathway">
    <text evidence="2">Lipid metabolism; fatty acid beta-oxidation.</text>
</comment>
<dbReference type="Proteomes" id="UP000515135">
    <property type="component" value="Unplaced"/>
</dbReference>
<evidence type="ECO:0000256" key="5">
    <source>
        <dbReference type="ARBA" id="ARBA00022679"/>
    </source>
</evidence>
<keyword evidence="4" id="KW-0813">Transport</keyword>
<evidence type="ECO:0000256" key="8">
    <source>
        <dbReference type="ARBA" id="ARBA00023098"/>
    </source>
</evidence>
<name>A0A6P4ZZ06_BRABE</name>
<comment type="similarity">
    <text evidence="3">Belongs to the carnitine/choline acetyltransferase family.</text>
</comment>
<dbReference type="EC" id="2.3.1.137" evidence="13"/>
<evidence type="ECO:0000256" key="9">
    <source>
        <dbReference type="ARBA" id="ARBA00023140"/>
    </source>
</evidence>
<dbReference type="InterPro" id="IPR000542">
    <property type="entry name" value="Carn_acyl_trans"/>
</dbReference>
<comment type="catalytic activity">
    <reaction evidence="11">
        <text>4,8-dimethylnonanoyl-CoA + (R)-carnitine = O-4,8-dimethylnonanoyl-(R)-carnitine + CoA</text>
        <dbReference type="Rhea" id="RHEA:44860"/>
        <dbReference type="ChEBI" id="CHEBI:16347"/>
        <dbReference type="ChEBI" id="CHEBI:57287"/>
        <dbReference type="ChEBI" id="CHEBI:77061"/>
        <dbReference type="ChEBI" id="CHEBI:84654"/>
    </reaction>
</comment>
<dbReference type="InterPro" id="IPR023213">
    <property type="entry name" value="CAT-like_dom_sf"/>
</dbReference>
<organism evidence="17 18">
    <name type="scientific">Branchiostoma belcheri</name>
    <name type="common">Amphioxus</name>
    <dbReference type="NCBI Taxonomy" id="7741"/>
    <lineage>
        <taxon>Eukaryota</taxon>
        <taxon>Metazoa</taxon>
        <taxon>Chordata</taxon>
        <taxon>Cephalochordata</taxon>
        <taxon>Leptocardii</taxon>
        <taxon>Amphioxiformes</taxon>
        <taxon>Branchiostomatidae</taxon>
        <taxon>Branchiostoma</taxon>
    </lineage>
</organism>
<evidence type="ECO:0000259" key="16">
    <source>
        <dbReference type="Pfam" id="PF00755"/>
    </source>
</evidence>
<dbReference type="FunFam" id="3.30.559.70:FF:000006">
    <property type="entry name" value="Peroxisomal carnitine O-octanoyltransferase"/>
    <property type="match status" value="1"/>
</dbReference>
<dbReference type="InterPro" id="IPR042572">
    <property type="entry name" value="Carn_acyl_trans_N"/>
</dbReference>
<dbReference type="GeneID" id="109478823"/>
<dbReference type="Gene3D" id="3.30.559.70">
    <property type="entry name" value="Choline/Carnitine o-acyltransferase, domain 2"/>
    <property type="match status" value="1"/>
</dbReference>
<keyword evidence="9" id="KW-0576">Peroxisome</keyword>
<keyword evidence="17" id="KW-1185">Reference proteome</keyword>
<evidence type="ECO:0000256" key="7">
    <source>
        <dbReference type="ARBA" id="ARBA00022990"/>
    </source>
</evidence>
<dbReference type="GO" id="GO:0006635">
    <property type="term" value="P:fatty acid beta-oxidation"/>
    <property type="evidence" value="ECO:0007669"/>
    <property type="project" value="UniProtKB-UniPathway"/>
</dbReference>
<dbReference type="RefSeq" id="XP_019636197.1">
    <property type="nucleotide sequence ID" value="XM_019780638.1"/>
</dbReference>
<evidence type="ECO:0000313" key="17">
    <source>
        <dbReference type="Proteomes" id="UP000515135"/>
    </source>
</evidence>
<keyword evidence="6" id="KW-0276">Fatty acid metabolism</keyword>
<evidence type="ECO:0000256" key="13">
    <source>
        <dbReference type="ARBA" id="ARBA00066418"/>
    </source>
</evidence>
<evidence type="ECO:0000256" key="2">
    <source>
        <dbReference type="ARBA" id="ARBA00005005"/>
    </source>
</evidence>
<feature type="domain" description="Choline/carnitine acyltransferase" evidence="16">
    <location>
        <begin position="86"/>
        <end position="659"/>
    </location>
</feature>
<dbReference type="InterPro" id="IPR042231">
    <property type="entry name" value="Cho/carn_acyl_trans_2"/>
</dbReference>
<dbReference type="UniPathway" id="UPA00659"/>
<dbReference type="Pfam" id="PF00755">
    <property type="entry name" value="Carn_acyltransf"/>
    <property type="match status" value="1"/>
</dbReference>
<evidence type="ECO:0000256" key="4">
    <source>
        <dbReference type="ARBA" id="ARBA00022448"/>
    </source>
</evidence>
<proteinExistence type="inferred from homology"/>
<evidence type="ECO:0000256" key="12">
    <source>
        <dbReference type="ARBA" id="ARBA00052326"/>
    </source>
</evidence>
<dbReference type="Gene3D" id="3.30.559.10">
    <property type="entry name" value="Chloramphenicol acetyltransferase-like domain"/>
    <property type="match status" value="1"/>
</dbReference>
<dbReference type="PANTHER" id="PTHR22589">
    <property type="entry name" value="CARNITINE O-ACYLTRANSFERASE"/>
    <property type="match status" value="1"/>
</dbReference>
<dbReference type="PANTHER" id="PTHR22589:SF67">
    <property type="entry name" value="PEROXISOMAL CARNITINE O-OCTANOYLTRANSFERASE"/>
    <property type="match status" value="1"/>
</dbReference>
<evidence type="ECO:0000256" key="14">
    <source>
        <dbReference type="ARBA" id="ARBA00067184"/>
    </source>
</evidence>
<dbReference type="GO" id="GO:0008458">
    <property type="term" value="F:carnitine O-octanoyltransferase activity"/>
    <property type="evidence" value="ECO:0007669"/>
    <property type="project" value="UniProtKB-EC"/>
</dbReference>
<evidence type="ECO:0000256" key="1">
    <source>
        <dbReference type="ARBA" id="ARBA00004275"/>
    </source>
</evidence>
<dbReference type="OrthoDB" id="240216at2759"/>
<reference evidence="18" key="1">
    <citation type="submission" date="2025-08" db="UniProtKB">
        <authorList>
            <consortium name="RefSeq"/>
        </authorList>
    </citation>
    <scope>IDENTIFICATION</scope>
    <source>
        <tissue evidence="18">Gonad</tissue>
    </source>
</reference>